<dbReference type="PANTHER" id="PTHR32444:SF183">
    <property type="entry name" value="APPLE DOMAIN-CONTAINING PROTEIN"/>
    <property type="match status" value="1"/>
</dbReference>
<dbReference type="InterPro" id="IPR003609">
    <property type="entry name" value="Pan_app"/>
</dbReference>
<evidence type="ECO:0000313" key="4">
    <source>
        <dbReference type="Proteomes" id="UP000015105"/>
    </source>
</evidence>
<feature type="transmembrane region" description="Helical" evidence="1">
    <location>
        <begin position="76"/>
        <end position="103"/>
    </location>
</feature>
<dbReference type="AlphaFoldDB" id="A0A453DDM1"/>
<sequence>AGVTMDQCRKMCLGNCSCRAYAAADVSGGINRGCVIWAVDLIDMRQYPEVVQDVYIRLAQSEVDALTAAANRRSHVVVVIAAVAAISGVLLLGAFAFGCLCFWRNRAAPAGSRDNELPLRATKLKRPRDDQRFSEENKMSGEEDDLDLRVFDLAVILAATNNFAADSKIGQGGFGPVYLVTRKA</sequence>
<dbReference type="Gramene" id="AET2Gv21197900.22">
    <property type="protein sequence ID" value="AET2Gv21197900.22"/>
    <property type="gene ID" value="AET2Gv21197900"/>
</dbReference>
<dbReference type="PROSITE" id="PS50948">
    <property type="entry name" value="PAN"/>
    <property type="match status" value="1"/>
</dbReference>
<reference evidence="4" key="1">
    <citation type="journal article" date="2014" name="Science">
        <title>Ancient hybridizations among the ancestral genomes of bread wheat.</title>
        <authorList>
            <consortium name="International Wheat Genome Sequencing Consortium,"/>
            <person name="Marcussen T."/>
            <person name="Sandve S.R."/>
            <person name="Heier L."/>
            <person name="Spannagl M."/>
            <person name="Pfeifer M."/>
            <person name="Jakobsen K.S."/>
            <person name="Wulff B.B."/>
            <person name="Steuernagel B."/>
            <person name="Mayer K.F."/>
            <person name="Olsen O.A."/>
        </authorList>
    </citation>
    <scope>NUCLEOTIDE SEQUENCE [LARGE SCALE GENOMIC DNA]</scope>
    <source>
        <strain evidence="4">cv. AL8/78</strain>
    </source>
</reference>
<reference evidence="3" key="4">
    <citation type="submission" date="2019-03" db="UniProtKB">
        <authorList>
            <consortium name="EnsemblPlants"/>
        </authorList>
    </citation>
    <scope>IDENTIFICATION</scope>
</reference>
<feature type="domain" description="Apple" evidence="2">
    <location>
        <begin position="1"/>
        <end position="59"/>
    </location>
</feature>
<evidence type="ECO:0000256" key="1">
    <source>
        <dbReference type="SAM" id="Phobius"/>
    </source>
</evidence>
<dbReference type="Proteomes" id="UP000015105">
    <property type="component" value="Chromosome 2D"/>
</dbReference>
<proteinExistence type="predicted"/>
<name>A0A453DDM1_AEGTS</name>
<protein>
    <recommendedName>
        <fullName evidence="2">Apple domain-containing protein</fullName>
    </recommendedName>
</protein>
<reference evidence="3" key="3">
    <citation type="journal article" date="2017" name="Nature">
        <title>Genome sequence of the progenitor of the wheat D genome Aegilops tauschii.</title>
        <authorList>
            <person name="Luo M.C."/>
            <person name="Gu Y.Q."/>
            <person name="Puiu D."/>
            <person name="Wang H."/>
            <person name="Twardziok S.O."/>
            <person name="Deal K.R."/>
            <person name="Huo N."/>
            <person name="Zhu T."/>
            <person name="Wang L."/>
            <person name="Wang Y."/>
            <person name="McGuire P.E."/>
            <person name="Liu S."/>
            <person name="Long H."/>
            <person name="Ramasamy R.K."/>
            <person name="Rodriguez J.C."/>
            <person name="Van S.L."/>
            <person name="Yuan L."/>
            <person name="Wang Z."/>
            <person name="Xia Z."/>
            <person name="Xiao L."/>
            <person name="Anderson O.D."/>
            <person name="Ouyang S."/>
            <person name="Liang Y."/>
            <person name="Zimin A.V."/>
            <person name="Pertea G."/>
            <person name="Qi P."/>
            <person name="Bennetzen J.L."/>
            <person name="Dai X."/>
            <person name="Dawson M.W."/>
            <person name="Muller H.G."/>
            <person name="Kugler K."/>
            <person name="Rivarola-Duarte L."/>
            <person name="Spannagl M."/>
            <person name="Mayer K.F.X."/>
            <person name="Lu F.H."/>
            <person name="Bevan M.W."/>
            <person name="Leroy P."/>
            <person name="Li P."/>
            <person name="You F.M."/>
            <person name="Sun Q."/>
            <person name="Liu Z."/>
            <person name="Lyons E."/>
            <person name="Wicker T."/>
            <person name="Salzberg S.L."/>
            <person name="Devos K.M."/>
            <person name="Dvorak J."/>
        </authorList>
    </citation>
    <scope>NUCLEOTIDE SEQUENCE [LARGE SCALE GENOMIC DNA]</scope>
    <source>
        <strain evidence="3">cv. AL8/78</strain>
    </source>
</reference>
<keyword evidence="1" id="KW-0472">Membrane</keyword>
<reference evidence="4" key="2">
    <citation type="journal article" date="2017" name="Nat. Plants">
        <title>The Aegilops tauschii genome reveals multiple impacts of transposons.</title>
        <authorList>
            <person name="Zhao G."/>
            <person name="Zou C."/>
            <person name="Li K."/>
            <person name="Wang K."/>
            <person name="Li T."/>
            <person name="Gao L."/>
            <person name="Zhang X."/>
            <person name="Wang H."/>
            <person name="Yang Z."/>
            <person name="Liu X."/>
            <person name="Jiang W."/>
            <person name="Mao L."/>
            <person name="Kong X."/>
            <person name="Jiao Y."/>
            <person name="Jia J."/>
        </authorList>
    </citation>
    <scope>NUCLEOTIDE SEQUENCE [LARGE SCALE GENOMIC DNA]</scope>
    <source>
        <strain evidence="4">cv. AL8/78</strain>
    </source>
</reference>
<dbReference type="EnsemblPlants" id="AET2Gv21197900.22">
    <property type="protein sequence ID" value="AET2Gv21197900.22"/>
    <property type="gene ID" value="AET2Gv21197900"/>
</dbReference>
<organism evidence="3 4">
    <name type="scientific">Aegilops tauschii subsp. strangulata</name>
    <name type="common">Goatgrass</name>
    <dbReference type="NCBI Taxonomy" id="200361"/>
    <lineage>
        <taxon>Eukaryota</taxon>
        <taxon>Viridiplantae</taxon>
        <taxon>Streptophyta</taxon>
        <taxon>Embryophyta</taxon>
        <taxon>Tracheophyta</taxon>
        <taxon>Spermatophyta</taxon>
        <taxon>Magnoliopsida</taxon>
        <taxon>Liliopsida</taxon>
        <taxon>Poales</taxon>
        <taxon>Poaceae</taxon>
        <taxon>BOP clade</taxon>
        <taxon>Pooideae</taxon>
        <taxon>Triticodae</taxon>
        <taxon>Triticeae</taxon>
        <taxon>Triticinae</taxon>
        <taxon>Aegilops</taxon>
    </lineage>
</organism>
<dbReference type="CDD" id="cd01098">
    <property type="entry name" value="PAN_AP_plant"/>
    <property type="match status" value="1"/>
</dbReference>
<keyword evidence="1" id="KW-1133">Transmembrane helix</keyword>
<dbReference type="Pfam" id="PF08276">
    <property type="entry name" value="PAN_2"/>
    <property type="match status" value="1"/>
</dbReference>
<reference evidence="3" key="5">
    <citation type="journal article" date="2021" name="G3 (Bethesda)">
        <title>Aegilops tauschii genome assembly Aet v5.0 features greater sequence contiguity and improved annotation.</title>
        <authorList>
            <person name="Wang L."/>
            <person name="Zhu T."/>
            <person name="Rodriguez J.C."/>
            <person name="Deal K.R."/>
            <person name="Dubcovsky J."/>
            <person name="McGuire P.E."/>
            <person name="Lux T."/>
            <person name="Spannagl M."/>
            <person name="Mayer K.F.X."/>
            <person name="Baldrich P."/>
            <person name="Meyers B.C."/>
            <person name="Huo N."/>
            <person name="Gu Y.Q."/>
            <person name="Zhou H."/>
            <person name="Devos K.M."/>
            <person name="Bennetzen J.L."/>
            <person name="Unver T."/>
            <person name="Budak H."/>
            <person name="Gulick P.J."/>
            <person name="Galiba G."/>
            <person name="Kalapos B."/>
            <person name="Nelson D.R."/>
            <person name="Li P."/>
            <person name="You F.M."/>
            <person name="Luo M.C."/>
            <person name="Dvorak J."/>
        </authorList>
    </citation>
    <scope>NUCLEOTIDE SEQUENCE [LARGE SCALE GENOMIC DNA]</scope>
    <source>
        <strain evidence="3">cv. AL8/78</strain>
    </source>
</reference>
<evidence type="ECO:0000313" key="3">
    <source>
        <dbReference type="EnsemblPlants" id="AET2Gv21197900.22"/>
    </source>
</evidence>
<dbReference type="Gene3D" id="3.30.200.20">
    <property type="entry name" value="Phosphorylase Kinase, domain 1"/>
    <property type="match status" value="1"/>
</dbReference>
<keyword evidence="4" id="KW-1185">Reference proteome</keyword>
<dbReference type="PANTHER" id="PTHR32444">
    <property type="entry name" value="BULB-TYPE LECTIN DOMAIN-CONTAINING PROTEIN"/>
    <property type="match status" value="1"/>
</dbReference>
<accession>A0A453DDM1</accession>
<keyword evidence="1" id="KW-0812">Transmembrane</keyword>
<evidence type="ECO:0000259" key="2">
    <source>
        <dbReference type="PROSITE" id="PS50948"/>
    </source>
</evidence>